<keyword evidence="3" id="KW-1185">Reference proteome</keyword>
<name>A0A239AJP5_9ACTN</name>
<dbReference type="EMBL" id="FZNP01000009">
    <property type="protein sequence ID" value="SNR95896.1"/>
    <property type="molecule type" value="Genomic_DNA"/>
</dbReference>
<evidence type="ECO:0000313" key="2">
    <source>
        <dbReference type="EMBL" id="SNR95896.1"/>
    </source>
</evidence>
<evidence type="ECO:0000313" key="3">
    <source>
        <dbReference type="Proteomes" id="UP000198420"/>
    </source>
</evidence>
<protein>
    <submittedName>
        <fullName evidence="2">Uncharacterized protein</fullName>
    </submittedName>
</protein>
<dbReference type="RefSeq" id="WP_089313886.1">
    <property type="nucleotide sequence ID" value="NZ_FZNP01000009.1"/>
</dbReference>
<feature type="transmembrane region" description="Helical" evidence="1">
    <location>
        <begin position="7"/>
        <end position="39"/>
    </location>
</feature>
<accession>A0A239AJP5</accession>
<feature type="transmembrane region" description="Helical" evidence="1">
    <location>
        <begin position="84"/>
        <end position="102"/>
    </location>
</feature>
<sequence>MRNIRPIIFVLVIVVFVYLVGDGGFISTAIGGGLAFGGYLLNQRSWDNLSEKESKKRPLIGSLILTALVTSAINCGGGEGALSGVLTGFGGTGLMLVGWLIIKHLGPEEFRGSK</sequence>
<dbReference type="Proteomes" id="UP000198420">
    <property type="component" value="Unassembled WGS sequence"/>
</dbReference>
<proteinExistence type="predicted"/>
<keyword evidence="1" id="KW-0472">Membrane</keyword>
<gene>
    <name evidence="2" type="ORF">SAMN06265355_10928</name>
</gene>
<keyword evidence="1" id="KW-1133">Transmembrane helix</keyword>
<evidence type="ECO:0000256" key="1">
    <source>
        <dbReference type="SAM" id="Phobius"/>
    </source>
</evidence>
<dbReference type="OrthoDB" id="9933621at2"/>
<dbReference type="AlphaFoldDB" id="A0A239AJP5"/>
<keyword evidence="1" id="KW-0812">Transmembrane</keyword>
<organism evidence="2 3">
    <name type="scientific">Actinomadura mexicana</name>
    <dbReference type="NCBI Taxonomy" id="134959"/>
    <lineage>
        <taxon>Bacteria</taxon>
        <taxon>Bacillati</taxon>
        <taxon>Actinomycetota</taxon>
        <taxon>Actinomycetes</taxon>
        <taxon>Streptosporangiales</taxon>
        <taxon>Thermomonosporaceae</taxon>
        <taxon>Actinomadura</taxon>
    </lineage>
</organism>
<reference evidence="3" key="1">
    <citation type="submission" date="2017-06" db="EMBL/GenBank/DDBJ databases">
        <authorList>
            <person name="Varghese N."/>
            <person name="Submissions S."/>
        </authorList>
    </citation>
    <scope>NUCLEOTIDE SEQUENCE [LARGE SCALE GENOMIC DNA]</scope>
    <source>
        <strain evidence="3">DSM 44485</strain>
    </source>
</reference>